<proteinExistence type="predicted"/>
<evidence type="ECO:0000256" key="1">
    <source>
        <dbReference type="SAM" id="Phobius"/>
    </source>
</evidence>
<evidence type="ECO:0000259" key="2">
    <source>
        <dbReference type="Pfam" id="PF26526"/>
    </source>
</evidence>
<evidence type="ECO:0000313" key="3">
    <source>
        <dbReference type="EMBL" id="RYB88290.1"/>
    </source>
</evidence>
<dbReference type="InterPro" id="IPR058488">
    <property type="entry name" value="DUF8175"/>
</dbReference>
<accession>A0A4Q2RHV0</accession>
<dbReference type="Pfam" id="PF26526">
    <property type="entry name" value="DUF8175"/>
    <property type="match status" value="1"/>
</dbReference>
<dbReference type="AlphaFoldDB" id="A0A4Q2RHV0"/>
<reference evidence="3 4" key="1">
    <citation type="submission" date="2019-01" db="EMBL/GenBank/DDBJ databases">
        <title>Novel species of Nocardioides.</title>
        <authorList>
            <person name="Liu Q."/>
            <person name="Xin Y.-H."/>
        </authorList>
    </citation>
    <scope>NUCLEOTIDE SEQUENCE [LARGE SCALE GENOMIC DNA]</scope>
    <source>
        <strain evidence="3 4">HLT3-15</strain>
    </source>
</reference>
<comment type="caution">
    <text evidence="3">The sequence shown here is derived from an EMBL/GenBank/DDBJ whole genome shotgun (WGS) entry which is preliminary data.</text>
</comment>
<keyword evidence="1" id="KW-0472">Membrane</keyword>
<evidence type="ECO:0000313" key="4">
    <source>
        <dbReference type="Proteomes" id="UP000291838"/>
    </source>
</evidence>
<sequence length="272" mass="28166">MLKRSRDVYQSRLVDPDIEWNRRRLQLVLGVAAVVVLALVAGGVWSVVGMLTGSSTDKSTGSGSAQPAHDQLAGKQLPEAPLEAAQPGSLSSGTTGTLEIPAPMEVGELGVATGFPHTPEGALAQLAAIDTTALSSASVRVAQDVITQWATPGGPTPESWTGVQAVAALLESAGMSSDAKNTITIAAEPKMGFIKGTVGDDFVVPCIDFIITATIAGGQPQQVAAADCQRMVWHEGRWMVGPGDEPAPAPSLWPGSQASFDAGYQWLEVPQS</sequence>
<organism evidence="3 4">
    <name type="scientific">Nocardioides glacieisoli</name>
    <dbReference type="NCBI Taxonomy" id="1168730"/>
    <lineage>
        <taxon>Bacteria</taxon>
        <taxon>Bacillati</taxon>
        <taxon>Actinomycetota</taxon>
        <taxon>Actinomycetes</taxon>
        <taxon>Propionibacteriales</taxon>
        <taxon>Nocardioidaceae</taxon>
        <taxon>Nocardioides</taxon>
    </lineage>
</organism>
<feature type="transmembrane region" description="Helical" evidence="1">
    <location>
        <begin position="27"/>
        <end position="48"/>
    </location>
</feature>
<keyword evidence="4" id="KW-1185">Reference proteome</keyword>
<dbReference type="EMBL" id="SDWS01000018">
    <property type="protein sequence ID" value="RYB88290.1"/>
    <property type="molecule type" value="Genomic_DNA"/>
</dbReference>
<keyword evidence="1" id="KW-0812">Transmembrane</keyword>
<name>A0A4Q2RHV0_9ACTN</name>
<dbReference type="RefSeq" id="WP_129479750.1">
    <property type="nucleotide sequence ID" value="NZ_SDWS01000018.1"/>
</dbReference>
<keyword evidence="1" id="KW-1133">Transmembrane helix</keyword>
<gene>
    <name evidence="3" type="ORF">EUA06_21830</name>
</gene>
<dbReference type="Proteomes" id="UP000291838">
    <property type="component" value="Unassembled WGS sequence"/>
</dbReference>
<feature type="domain" description="DUF8175" evidence="2">
    <location>
        <begin position="103"/>
        <end position="249"/>
    </location>
</feature>
<dbReference type="OrthoDB" id="5188560at2"/>
<protein>
    <recommendedName>
        <fullName evidence="2">DUF8175 domain-containing protein</fullName>
    </recommendedName>
</protein>